<dbReference type="Gene3D" id="3.20.20.80">
    <property type="entry name" value="Glycosidases"/>
    <property type="match status" value="1"/>
</dbReference>
<dbReference type="EMBL" id="BARU01030754">
    <property type="protein sequence ID" value="GAH66862.1"/>
    <property type="molecule type" value="Genomic_DNA"/>
</dbReference>
<dbReference type="InterPro" id="IPR017853">
    <property type="entry name" value="GH"/>
</dbReference>
<dbReference type="AlphaFoldDB" id="X1HBU1"/>
<reference evidence="1" key="1">
    <citation type="journal article" date="2014" name="Front. Microbiol.">
        <title>High frequency of phylogenetically diverse reductive dehalogenase-homologous genes in deep subseafloor sedimentary metagenomes.</title>
        <authorList>
            <person name="Kawai M."/>
            <person name="Futagami T."/>
            <person name="Toyoda A."/>
            <person name="Takaki Y."/>
            <person name="Nishi S."/>
            <person name="Hori S."/>
            <person name="Arai W."/>
            <person name="Tsubouchi T."/>
            <person name="Morono Y."/>
            <person name="Uchiyama I."/>
            <person name="Ito T."/>
            <person name="Fujiyama A."/>
            <person name="Inagaki F."/>
            <person name="Takami H."/>
        </authorList>
    </citation>
    <scope>NUCLEOTIDE SEQUENCE</scope>
    <source>
        <strain evidence="1">Expedition CK06-06</strain>
    </source>
</reference>
<proteinExistence type="predicted"/>
<sequence>ITWIPFNEGWGQFDTKKVVNKIQNLDSSRLINNASGWFDKGIGDIRDIHNYPDPKMPNNLNGRAAVVGEFGGLGLEVKGHMWKFKRKFVYRNLPDPQTLLKRYEKLVLKLKFLIESGLSAAIYTQTTDIEHEINGLLTYNREIIKMDKDKLRDLNLSLY</sequence>
<dbReference type="InterPro" id="IPR051913">
    <property type="entry name" value="GH2_Domain-Containing"/>
</dbReference>
<feature type="non-terminal residue" evidence="1">
    <location>
        <position position="1"/>
    </location>
</feature>
<dbReference type="SUPFAM" id="SSF51445">
    <property type="entry name" value="(Trans)glycosidases"/>
    <property type="match status" value="1"/>
</dbReference>
<name>X1HBU1_9ZZZZ</name>
<gene>
    <name evidence="1" type="ORF">S03H2_48746</name>
</gene>
<accession>X1HBU1</accession>
<comment type="caution">
    <text evidence="1">The sequence shown here is derived from an EMBL/GenBank/DDBJ whole genome shotgun (WGS) entry which is preliminary data.</text>
</comment>
<dbReference type="PANTHER" id="PTHR42732">
    <property type="entry name" value="BETA-GALACTOSIDASE"/>
    <property type="match status" value="1"/>
</dbReference>
<protein>
    <recommendedName>
        <fullName evidence="2">Glycoside hydrolase family 2 catalytic domain-containing protein</fullName>
    </recommendedName>
</protein>
<organism evidence="1">
    <name type="scientific">marine sediment metagenome</name>
    <dbReference type="NCBI Taxonomy" id="412755"/>
    <lineage>
        <taxon>unclassified sequences</taxon>
        <taxon>metagenomes</taxon>
        <taxon>ecological metagenomes</taxon>
    </lineage>
</organism>
<evidence type="ECO:0000313" key="1">
    <source>
        <dbReference type="EMBL" id="GAH66862.1"/>
    </source>
</evidence>
<dbReference type="PANTHER" id="PTHR42732:SF2">
    <property type="entry name" value="BETA-MANNOSIDASE"/>
    <property type="match status" value="1"/>
</dbReference>
<evidence type="ECO:0008006" key="2">
    <source>
        <dbReference type="Google" id="ProtNLM"/>
    </source>
</evidence>